<feature type="non-terminal residue" evidence="1">
    <location>
        <position position="1"/>
    </location>
</feature>
<dbReference type="HOGENOM" id="CLU_1496565_0_0_1"/>
<evidence type="ECO:0000313" key="2">
    <source>
        <dbReference type="Proteomes" id="UP000031186"/>
    </source>
</evidence>
<protein>
    <submittedName>
        <fullName evidence="1">Uncharacterized protein</fullName>
    </submittedName>
</protein>
<proteinExistence type="predicted"/>
<dbReference type="Proteomes" id="UP000031186">
    <property type="component" value="Unassembled WGS sequence"/>
</dbReference>
<dbReference type="AlphaFoldDB" id="A0A0B4EHG8"/>
<dbReference type="EMBL" id="AZNF01000014">
    <property type="protein sequence ID" value="KID61540.1"/>
    <property type="molecule type" value="Genomic_DNA"/>
</dbReference>
<evidence type="ECO:0000313" key="1">
    <source>
        <dbReference type="EMBL" id="KID61540.1"/>
    </source>
</evidence>
<comment type="caution">
    <text evidence="1">The sequence shown here is derived from an EMBL/GenBank/DDBJ whole genome shotgun (WGS) entry which is preliminary data.</text>
</comment>
<organism evidence="1 2">
    <name type="scientific">Metarhizium anisopliae (strain ARSEF 549)</name>
    <dbReference type="NCBI Taxonomy" id="3151832"/>
    <lineage>
        <taxon>Eukaryota</taxon>
        <taxon>Fungi</taxon>
        <taxon>Dikarya</taxon>
        <taxon>Ascomycota</taxon>
        <taxon>Pezizomycotina</taxon>
        <taxon>Sordariomycetes</taxon>
        <taxon>Hypocreomycetidae</taxon>
        <taxon>Hypocreales</taxon>
        <taxon>Clavicipitaceae</taxon>
        <taxon>Metarhizium</taxon>
    </lineage>
</organism>
<reference evidence="1 2" key="1">
    <citation type="journal article" date="2014" name="Proc. Natl. Acad. Sci. U.S.A.">
        <title>Trajectory and genomic determinants of fungal-pathogen speciation and host adaptation.</title>
        <authorList>
            <person name="Hu X."/>
            <person name="Xiao G."/>
            <person name="Zheng P."/>
            <person name="Shang Y."/>
            <person name="Su Y."/>
            <person name="Zhang X."/>
            <person name="Liu X."/>
            <person name="Zhan S."/>
            <person name="St Leger R.J."/>
            <person name="Wang C."/>
        </authorList>
    </citation>
    <scope>NUCLEOTIDE SEQUENCE [LARGE SCALE GENOMIC DNA]</scope>
    <source>
        <strain evidence="1 2">ARSEF 549</strain>
    </source>
</reference>
<name>A0A0B4EHG8_METAF</name>
<sequence length="180" mass="20979">MVTFKILFALGVPYNQAFEGMHVGMLFYRAPAKRTSRSIIFHQAFTALELDQHGICFALNQKTELPPLCSWPSQTLDVGMMVDLWCSSATGIEFVWHESLHMLQPGRRSDVFFLRERREMLERNRLSDVAERHYRSRMYNKLYAVLAGAERQFVEAARKEVEMKLLLALMIWEMHGNLAH</sequence>
<accession>A0A0B4EHG8</accession>
<dbReference type="VEuPathDB" id="FungiDB:MAN_08779"/>
<gene>
    <name evidence="1" type="ORF">MAN_08779</name>
</gene>
<keyword evidence="2" id="KW-1185">Reference proteome</keyword>